<keyword evidence="11" id="KW-1185">Reference proteome</keyword>
<evidence type="ECO:0000256" key="4">
    <source>
        <dbReference type="ARBA" id="ARBA00022679"/>
    </source>
</evidence>
<gene>
    <name evidence="10" type="ORF">H1V43_02785</name>
</gene>
<keyword evidence="4 10" id="KW-0808">Transferase</keyword>
<dbReference type="PANTHER" id="PTHR48090:SF1">
    <property type="entry name" value="PROPHAGE BACTOPRENOL GLUCOSYL TRANSFERASE HOMOLOG"/>
    <property type="match status" value="1"/>
</dbReference>
<dbReference type="SUPFAM" id="SSF53448">
    <property type="entry name" value="Nucleotide-diphospho-sugar transferases"/>
    <property type="match status" value="1"/>
</dbReference>
<comment type="subcellular location">
    <subcellularLocation>
        <location evidence="1">Membrane</location>
        <topology evidence="1">Multi-pass membrane protein</topology>
    </subcellularLocation>
</comment>
<dbReference type="InterPro" id="IPR001173">
    <property type="entry name" value="Glyco_trans_2-like"/>
</dbReference>
<feature type="transmembrane region" description="Helical" evidence="8">
    <location>
        <begin position="255"/>
        <end position="276"/>
    </location>
</feature>
<dbReference type="InterPro" id="IPR050256">
    <property type="entry name" value="Glycosyltransferase_2"/>
</dbReference>
<keyword evidence="5 8" id="KW-0812">Transmembrane</keyword>
<dbReference type="Pfam" id="PF00535">
    <property type="entry name" value="Glycos_transf_2"/>
    <property type="match status" value="1"/>
</dbReference>
<evidence type="ECO:0000256" key="1">
    <source>
        <dbReference type="ARBA" id="ARBA00004141"/>
    </source>
</evidence>
<evidence type="ECO:0000256" key="5">
    <source>
        <dbReference type="ARBA" id="ARBA00022692"/>
    </source>
</evidence>
<sequence>MTSPVASVVHQGTQVKLEEERQRIVISYVLPVYNEREGIFFFHETLADVVASRPEFDFEFIYVNDGSTDGTLAILKDLAKNDHRVRVVDFTRNYGHQLAITAGIDLAGGDAVIVMDTDMQDPPEISLELIDAWRDGAEIVHARRRTRQDTAFKRLTAHAYYRMLRHCTDVDIPLDTGDFRLLDRRAAEELRRFRERSRFVRGMVASMGFRQREVFFDRDERFSGETKYPLYKMLRLAVDGVTGFSTAPLRLITKLGFAVLTMALMGIAYAVGMRILRPDITVSGWTMLMVAMLGLGGAQMLSLGILGSYVGRTYSEAQGRPLYIVRQVIRHDED</sequence>
<feature type="transmembrane region" description="Helical" evidence="8">
    <location>
        <begin position="288"/>
        <end position="310"/>
    </location>
</feature>
<evidence type="ECO:0000313" key="11">
    <source>
        <dbReference type="Proteomes" id="UP000586976"/>
    </source>
</evidence>
<accession>A0A7W2HE20</accession>
<dbReference type="CDD" id="cd04187">
    <property type="entry name" value="DPM1_like_bac"/>
    <property type="match status" value="1"/>
</dbReference>
<dbReference type="AlphaFoldDB" id="A0A7W2HE20"/>
<evidence type="ECO:0000256" key="3">
    <source>
        <dbReference type="ARBA" id="ARBA00022676"/>
    </source>
</evidence>
<dbReference type="GO" id="GO:0005886">
    <property type="term" value="C:plasma membrane"/>
    <property type="evidence" value="ECO:0007669"/>
    <property type="project" value="TreeGrafter"/>
</dbReference>
<evidence type="ECO:0000256" key="2">
    <source>
        <dbReference type="ARBA" id="ARBA00006739"/>
    </source>
</evidence>
<dbReference type="InterPro" id="IPR029044">
    <property type="entry name" value="Nucleotide-diphossugar_trans"/>
</dbReference>
<dbReference type="Gene3D" id="3.90.550.10">
    <property type="entry name" value="Spore Coat Polysaccharide Biosynthesis Protein SpsA, Chain A"/>
    <property type="match status" value="1"/>
</dbReference>
<organism evidence="10 11">
    <name type="scientific">Streptomyces himalayensis subsp. aureolus</name>
    <dbReference type="NCBI Taxonomy" id="2758039"/>
    <lineage>
        <taxon>Bacteria</taxon>
        <taxon>Bacillati</taxon>
        <taxon>Actinomycetota</taxon>
        <taxon>Actinomycetes</taxon>
        <taxon>Kitasatosporales</taxon>
        <taxon>Streptomycetaceae</taxon>
        <taxon>Streptomyces</taxon>
        <taxon>Streptomyces himalayensis</taxon>
    </lineage>
</organism>
<name>A0A7W2HE20_9ACTN</name>
<keyword evidence="3" id="KW-0328">Glycosyltransferase</keyword>
<evidence type="ECO:0000256" key="8">
    <source>
        <dbReference type="SAM" id="Phobius"/>
    </source>
</evidence>
<keyword evidence="7 8" id="KW-0472">Membrane</keyword>
<dbReference type="Proteomes" id="UP000586976">
    <property type="component" value="Unassembled WGS sequence"/>
</dbReference>
<keyword evidence="6 8" id="KW-1133">Transmembrane helix</keyword>
<evidence type="ECO:0000259" key="9">
    <source>
        <dbReference type="Pfam" id="PF00535"/>
    </source>
</evidence>
<comment type="similarity">
    <text evidence="2">Belongs to the glycosyltransferase 2 family.</text>
</comment>
<dbReference type="EMBL" id="JACEQY010000002">
    <property type="protein sequence ID" value="MBA4860326.1"/>
    <property type="molecule type" value="Genomic_DNA"/>
</dbReference>
<feature type="domain" description="Glycosyltransferase 2-like" evidence="9">
    <location>
        <begin position="27"/>
        <end position="190"/>
    </location>
</feature>
<evidence type="ECO:0000256" key="7">
    <source>
        <dbReference type="ARBA" id="ARBA00023136"/>
    </source>
</evidence>
<protein>
    <submittedName>
        <fullName evidence="10">Glycosyltransferase family 2 protein</fullName>
    </submittedName>
</protein>
<reference evidence="10 11" key="1">
    <citation type="submission" date="2020-07" db="EMBL/GenBank/DDBJ databases">
        <title>Streptomyces isolated from Indian soil.</title>
        <authorList>
            <person name="Mandal S."/>
            <person name="Maiti P.K."/>
        </authorList>
    </citation>
    <scope>NUCLEOTIDE SEQUENCE [LARGE SCALE GENOMIC DNA]</scope>
    <source>
        <strain evidence="10 11">PSKA54</strain>
    </source>
</reference>
<evidence type="ECO:0000313" key="10">
    <source>
        <dbReference type="EMBL" id="MBA4860326.1"/>
    </source>
</evidence>
<proteinExistence type="inferred from homology"/>
<evidence type="ECO:0000256" key="6">
    <source>
        <dbReference type="ARBA" id="ARBA00022989"/>
    </source>
</evidence>
<dbReference type="GO" id="GO:0016757">
    <property type="term" value="F:glycosyltransferase activity"/>
    <property type="evidence" value="ECO:0007669"/>
    <property type="project" value="UniProtKB-KW"/>
</dbReference>
<comment type="caution">
    <text evidence="10">The sequence shown here is derived from an EMBL/GenBank/DDBJ whole genome shotgun (WGS) entry which is preliminary data.</text>
</comment>
<dbReference type="PANTHER" id="PTHR48090">
    <property type="entry name" value="UNDECAPRENYL-PHOSPHATE 4-DEOXY-4-FORMAMIDO-L-ARABINOSE TRANSFERASE-RELATED"/>
    <property type="match status" value="1"/>
</dbReference>